<organism evidence="1">
    <name type="scientific">Cacopsylla melanoneura</name>
    <dbReference type="NCBI Taxonomy" id="428564"/>
    <lineage>
        <taxon>Eukaryota</taxon>
        <taxon>Metazoa</taxon>
        <taxon>Ecdysozoa</taxon>
        <taxon>Arthropoda</taxon>
        <taxon>Hexapoda</taxon>
        <taxon>Insecta</taxon>
        <taxon>Pterygota</taxon>
        <taxon>Neoptera</taxon>
        <taxon>Paraneoptera</taxon>
        <taxon>Hemiptera</taxon>
        <taxon>Sternorrhyncha</taxon>
        <taxon>Psylloidea</taxon>
        <taxon>Psyllidae</taxon>
        <taxon>Psyllinae</taxon>
        <taxon>Cacopsylla</taxon>
    </lineage>
</organism>
<proteinExistence type="predicted"/>
<sequence>MISSKKEGYLYWIPKQVPVKNPPSIVTIASNFSFSILINMRKGTCSLFLIDDARISMPVTSKYFFTTYGSILSVSSGTGIAFAGVMDCSTGFSGAVDSALT</sequence>
<dbReference type="EMBL" id="HBUF01400429">
    <property type="protein sequence ID" value="CAG6736726.1"/>
    <property type="molecule type" value="Transcribed_RNA"/>
</dbReference>
<accession>A0A8D8YYI0</accession>
<dbReference type="AlphaFoldDB" id="A0A8D8YYI0"/>
<protein>
    <submittedName>
        <fullName evidence="1">Uncharacterized protein</fullName>
    </submittedName>
</protein>
<reference evidence="1" key="1">
    <citation type="submission" date="2021-05" db="EMBL/GenBank/DDBJ databases">
        <authorList>
            <person name="Alioto T."/>
            <person name="Alioto T."/>
            <person name="Gomez Garrido J."/>
        </authorList>
    </citation>
    <scope>NUCLEOTIDE SEQUENCE</scope>
</reference>
<evidence type="ECO:0000313" key="1">
    <source>
        <dbReference type="EMBL" id="CAG6736726.1"/>
    </source>
</evidence>
<name>A0A8D8YYI0_9HEMI</name>